<dbReference type="InterPro" id="IPR011990">
    <property type="entry name" value="TPR-like_helical_dom_sf"/>
</dbReference>
<dbReference type="Pfam" id="PF01535">
    <property type="entry name" value="PPR"/>
    <property type="match status" value="6"/>
</dbReference>
<evidence type="ECO:0008006" key="6">
    <source>
        <dbReference type="Google" id="ProtNLM"/>
    </source>
</evidence>
<feature type="repeat" description="PPR" evidence="3">
    <location>
        <begin position="1194"/>
        <end position="1228"/>
    </location>
</feature>
<sequence>MRGKPSRSLLRRLLEQSSLLLLPRSPAFFHSHDRLRSHGCRPPRKCHQVWLSYPFSTCCASKPRSIPSPNAANSVRSGSGEVELGPILHIGIGKSVLSRCSFLWAKKTDTFVEESSLQDILKVYGDLAPERTRRFWRASELRPADFLEILLGFGDGDLSLRQVDFLWKLFRWAERQTPGFNHLPRSYEAMVLVLTGAHKYEDAESLLLEAESNEIWFNSVPLFSIIIQGYAEYGKSEKSLALFDKVRERGIIPSPSTYQALLSLFTKHKKIELATKVYWDMVEVGLASYSEDCILNTIVDGLTNSNKILEALTLLRKLRSLGITASNFALSSVALGFCKKKDFEDMITFLDEWRHAPEIYICNKIISSLCLGMGAQQSWSFVQRMEHFGFKPDSTTFSILAYHSCRNRKLKDGFVYLSECLSRGLAPNTYIYNALISGIFKKGLHGHAKDIFEDMLERGIMPNHMTFRILLAGYCKFRKFDKVKEVLSDMKNRCLISLDPLDDTLSKALMFLGLDRLDVKVKRDNNVGISRSEFFDCLGNGLYLDTDIEDYETSLERILDDSIFPDFDYCLMRKNDNVDLQIALGVKDELIQWGQNLSYSTYANLLRCLAASQDHLKQAVGLLRDMPDLFEQLDGETLNLLLQMLSKNGMVDTAMFILRRMFNRDVMVESQSFMMLIVGVCKERDIDGLKECCNLILKCLWSPESKSIKPLFNSLCKWGLIEEVLQLFDRLIENYPEMVSFLSIRLLKELCMTGYTSVGCVLMEELSQRTILMDVTAYQYLGMGFLKEKHLSESLGMLDILHSKNMAFSINVYQNFVRVLLKFGRIDEGFALKQSLLTKKPDSAIVTYSILLSELCRTKKLNVASSQLQEMLLGGIFPYDTAFNALLRMYCLSNNLREARGILGIMVRVHCNLSILGYRSLVRQMLLNGLMSCAIRLKDLILHKDRSLQLCLYNILIFYLFQTGKSSFVETLLSEMDDKDICPDKNTYDFLVHGFHKCGEGQLSVEALNTMIYKGWKPSNRSMRIVVCYLCKDGKLGKALELSKVMEHNKWKHGSVVQNALAGSLLRCGSLSEAELLLDRLDKKGLIPMKIDYNSLVLHFCLHGRIKKAVELLNVMLKKGNVPSDTSYNSIILRFCHCKTFDQALDFFVEMLHKNILPSEESRYALVNGLCENGRTDDARNLLRSMLQFSLPPTYNMYNCVLNSFRLSDNLDKASELLNEMQLAGHSPNFETHWSIIRNLDIESDNDNVKNILAGILSGSQVPVKNSKRKGYQILRMIDTGSNRASMESLACGRRKGESRLQCLSTHVGGRSSDNNLRWGHWQ</sequence>
<proteinExistence type="inferred from homology"/>
<keyword evidence="2" id="KW-0677">Repeat</keyword>
<dbReference type="SUPFAM" id="SSF48452">
    <property type="entry name" value="TPR-like"/>
    <property type="match status" value="1"/>
</dbReference>
<organism evidence="4 5">
    <name type="scientific">Zingiber officinale</name>
    <name type="common">Ginger</name>
    <name type="synonym">Amomum zingiber</name>
    <dbReference type="NCBI Taxonomy" id="94328"/>
    <lineage>
        <taxon>Eukaryota</taxon>
        <taxon>Viridiplantae</taxon>
        <taxon>Streptophyta</taxon>
        <taxon>Embryophyta</taxon>
        <taxon>Tracheophyta</taxon>
        <taxon>Spermatophyta</taxon>
        <taxon>Magnoliopsida</taxon>
        <taxon>Liliopsida</taxon>
        <taxon>Zingiberales</taxon>
        <taxon>Zingiberaceae</taxon>
        <taxon>Zingiber</taxon>
    </lineage>
</organism>
<feature type="repeat" description="PPR" evidence="3">
    <location>
        <begin position="1089"/>
        <end position="1123"/>
    </location>
</feature>
<evidence type="ECO:0000256" key="1">
    <source>
        <dbReference type="ARBA" id="ARBA00007626"/>
    </source>
</evidence>
<dbReference type="PANTHER" id="PTHR47939:SF6">
    <property type="entry name" value="OS03G0168400 PROTEIN"/>
    <property type="match status" value="1"/>
</dbReference>
<dbReference type="NCBIfam" id="TIGR00756">
    <property type="entry name" value="PPR"/>
    <property type="match status" value="6"/>
</dbReference>
<feature type="repeat" description="PPR" evidence="3">
    <location>
        <begin position="634"/>
        <end position="668"/>
    </location>
</feature>
<comment type="caution">
    <text evidence="4">The sequence shown here is derived from an EMBL/GenBank/DDBJ whole genome shotgun (WGS) entry which is preliminary data.</text>
</comment>
<feature type="repeat" description="PPR" evidence="3">
    <location>
        <begin position="254"/>
        <end position="288"/>
    </location>
</feature>
<feature type="repeat" description="PPR" evidence="3">
    <location>
        <begin position="219"/>
        <end position="253"/>
    </location>
</feature>
<feature type="repeat" description="PPR" evidence="3">
    <location>
        <begin position="1159"/>
        <end position="1193"/>
    </location>
</feature>
<evidence type="ECO:0000256" key="2">
    <source>
        <dbReference type="ARBA" id="ARBA00022737"/>
    </source>
</evidence>
<reference evidence="4 5" key="1">
    <citation type="submission" date="2020-08" db="EMBL/GenBank/DDBJ databases">
        <title>Plant Genome Project.</title>
        <authorList>
            <person name="Zhang R.-G."/>
        </authorList>
    </citation>
    <scope>NUCLEOTIDE SEQUENCE [LARGE SCALE GENOMIC DNA]</scope>
    <source>
        <tissue evidence="4">Rhizome</tissue>
    </source>
</reference>
<dbReference type="InterPro" id="IPR002885">
    <property type="entry name" value="PPR_rpt"/>
</dbReference>
<dbReference type="Pfam" id="PF13812">
    <property type="entry name" value="PPR_3"/>
    <property type="match status" value="1"/>
</dbReference>
<feature type="repeat" description="PPR" evidence="3">
    <location>
        <begin position="463"/>
        <end position="497"/>
    </location>
</feature>
<dbReference type="PROSITE" id="PS51375">
    <property type="entry name" value="PPR"/>
    <property type="match status" value="12"/>
</dbReference>
<feature type="repeat" description="PPR" evidence="3">
    <location>
        <begin position="428"/>
        <end position="462"/>
    </location>
</feature>
<dbReference type="PANTHER" id="PTHR47939">
    <property type="entry name" value="MEMBRANE-ASSOCIATED SALT-INDUCIBLE PROTEIN-LIKE"/>
    <property type="match status" value="1"/>
</dbReference>
<name>A0A8J5HA41_ZINOF</name>
<feature type="repeat" description="PPR" evidence="3">
    <location>
        <begin position="844"/>
        <end position="878"/>
    </location>
</feature>
<evidence type="ECO:0000313" key="5">
    <source>
        <dbReference type="Proteomes" id="UP000734854"/>
    </source>
</evidence>
<evidence type="ECO:0000256" key="3">
    <source>
        <dbReference type="PROSITE-ProRule" id="PRU00708"/>
    </source>
</evidence>
<keyword evidence="5" id="KW-1185">Reference proteome</keyword>
<comment type="similarity">
    <text evidence="1">Belongs to the PPR family. P subfamily.</text>
</comment>
<accession>A0A8J5HA41</accession>
<feature type="repeat" description="PPR" evidence="3">
    <location>
        <begin position="984"/>
        <end position="1018"/>
    </location>
</feature>
<dbReference type="Pfam" id="PF13041">
    <property type="entry name" value="PPR_2"/>
    <property type="match status" value="2"/>
</dbReference>
<feature type="repeat" description="PPR" evidence="3">
    <location>
        <begin position="1054"/>
        <end position="1088"/>
    </location>
</feature>
<gene>
    <name evidence="4" type="ORF">ZIOFF_014046</name>
</gene>
<dbReference type="EMBL" id="JACMSC010000004">
    <property type="protein sequence ID" value="KAG6524155.1"/>
    <property type="molecule type" value="Genomic_DNA"/>
</dbReference>
<dbReference type="InterPro" id="IPR050667">
    <property type="entry name" value="PPR-containing_protein"/>
</dbReference>
<dbReference type="Proteomes" id="UP000734854">
    <property type="component" value="Unassembled WGS sequence"/>
</dbReference>
<feature type="repeat" description="PPR" evidence="3">
    <location>
        <begin position="1124"/>
        <end position="1158"/>
    </location>
</feature>
<evidence type="ECO:0000313" key="4">
    <source>
        <dbReference type="EMBL" id="KAG6524155.1"/>
    </source>
</evidence>
<protein>
    <recommendedName>
        <fullName evidence="6">Pentatricopeptide repeat-containing protein</fullName>
    </recommendedName>
</protein>
<dbReference type="Gene3D" id="1.25.40.10">
    <property type="entry name" value="Tetratricopeptide repeat domain"/>
    <property type="match status" value="7"/>
</dbReference>